<evidence type="ECO:0000256" key="6">
    <source>
        <dbReference type="PIRSR" id="PIRSR000027-1"/>
    </source>
</evidence>
<comment type="PTM">
    <text evidence="7">Binds 1 heme group per subunit.</text>
</comment>
<evidence type="ECO:0000256" key="8">
    <source>
        <dbReference type="SAM" id="SignalP"/>
    </source>
</evidence>
<sequence length="152" mass="15774">MNKFTLPLAALPLSATVLALSMAPALAHDGAENPAVMARMEVMKAIGGSMKTLAGMAKGEMAFDSAKAEAAMATIASEGMKAPARFEANETDPKSEALPVIWENWADFTAKSEAMVMAAKANAALPDLATLQGSLGKVGGTCKACHSDYRKK</sequence>
<evidence type="ECO:0000313" key="10">
    <source>
        <dbReference type="Proteomes" id="UP000050471"/>
    </source>
</evidence>
<keyword evidence="4" id="KW-0249">Electron transport</keyword>
<dbReference type="GO" id="GO:0022900">
    <property type="term" value="P:electron transport chain"/>
    <property type="evidence" value="ECO:0007669"/>
    <property type="project" value="InterPro"/>
</dbReference>
<keyword evidence="1" id="KW-0813">Transport</keyword>
<dbReference type="Proteomes" id="UP000050471">
    <property type="component" value="Unassembled WGS sequence"/>
</dbReference>
<feature type="binding site" description="covalent" evidence="7">
    <location>
        <position position="145"/>
    </location>
    <ligand>
        <name>heme c</name>
        <dbReference type="ChEBI" id="CHEBI:61717"/>
    </ligand>
</feature>
<dbReference type="RefSeq" id="WP_055187435.1">
    <property type="nucleotide sequence ID" value="NZ_FPBS01000008.1"/>
</dbReference>
<protein>
    <recommendedName>
        <fullName evidence="11">Cytochrome C</fullName>
    </recommendedName>
</protein>
<evidence type="ECO:0000256" key="1">
    <source>
        <dbReference type="ARBA" id="ARBA00022448"/>
    </source>
</evidence>
<evidence type="ECO:0000256" key="2">
    <source>
        <dbReference type="ARBA" id="ARBA00022617"/>
    </source>
</evidence>
<dbReference type="GO" id="GO:0005506">
    <property type="term" value="F:iron ion binding"/>
    <property type="evidence" value="ECO:0007669"/>
    <property type="project" value="InterPro"/>
</dbReference>
<evidence type="ECO:0008006" key="11">
    <source>
        <dbReference type="Google" id="ProtNLM"/>
    </source>
</evidence>
<dbReference type="GO" id="GO:0009055">
    <property type="term" value="F:electron transfer activity"/>
    <property type="evidence" value="ECO:0007669"/>
    <property type="project" value="InterPro"/>
</dbReference>
<feature type="binding site" description="axial binding residue" evidence="6">
    <location>
        <position position="146"/>
    </location>
    <ligand>
        <name>heme c</name>
        <dbReference type="ChEBI" id="CHEBI:61717"/>
    </ligand>
    <ligandPart>
        <name>Fe</name>
        <dbReference type="ChEBI" id="CHEBI:18248"/>
    </ligandPart>
</feature>
<dbReference type="GO" id="GO:0020037">
    <property type="term" value="F:heme binding"/>
    <property type="evidence" value="ECO:0007669"/>
    <property type="project" value="InterPro"/>
</dbReference>
<evidence type="ECO:0000256" key="5">
    <source>
        <dbReference type="ARBA" id="ARBA00023004"/>
    </source>
</evidence>
<comment type="caution">
    <text evidence="9">The sequence shown here is derived from an EMBL/GenBank/DDBJ whole genome shotgun (WGS) entry which is preliminary data.</text>
</comment>
<gene>
    <name evidence="9" type="ORF">AKJ29_07005</name>
</gene>
<evidence type="ECO:0000256" key="7">
    <source>
        <dbReference type="PIRSR" id="PIRSR000027-2"/>
    </source>
</evidence>
<dbReference type="STRING" id="154981.AKJ29_07005"/>
<dbReference type="InterPro" id="IPR012127">
    <property type="entry name" value="Cyt_c_prime"/>
</dbReference>
<feature type="signal peptide" evidence="8">
    <location>
        <begin position="1"/>
        <end position="27"/>
    </location>
</feature>
<keyword evidence="5 6" id="KW-0408">Iron</keyword>
<accession>A0A0P7JU84</accession>
<proteinExistence type="predicted"/>
<feature type="chain" id="PRO_5006140630" description="Cytochrome C" evidence="8">
    <location>
        <begin position="28"/>
        <end position="152"/>
    </location>
</feature>
<evidence type="ECO:0000256" key="4">
    <source>
        <dbReference type="ARBA" id="ARBA00022982"/>
    </source>
</evidence>
<dbReference type="InterPro" id="IPR010980">
    <property type="entry name" value="Cyt_c/b562"/>
</dbReference>
<name>A0A0P7JU84_9RHOB</name>
<dbReference type="EMBL" id="LKBA01000001">
    <property type="protein sequence ID" value="KPN64956.1"/>
    <property type="molecule type" value="Genomic_DNA"/>
</dbReference>
<dbReference type="InterPro" id="IPR002321">
    <property type="entry name" value="Cyt_c_II"/>
</dbReference>
<dbReference type="GO" id="GO:0042597">
    <property type="term" value="C:periplasmic space"/>
    <property type="evidence" value="ECO:0007669"/>
    <property type="project" value="InterPro"/>
</dbReference>
<evidence type="ECO:0000313" key="9">
    <source>
        <dbReference type="EMBL" id="KPN64956.1"/>
    </source>
</evidence>
<feature type="binding site" description="covalent" evidence="7">
    <location>
        <position position="142"/>
    </location>
    <ligand>
        <name>heme c</name>
        <dbReference type="ChEBI" id="CHEBI:61717"/>
    </ligand>
</feature>
<keyword evidence="8" id="KW-0732">Signal</keyword>
<keyword evidence="3 6" id="KW-0479">Metal-binding</keyword>
<dbReference type="SUPFAM" id="SSF47175">
    <property type="entry name" value="Cytochromes"/>
    <property type="match status" value="1"/>
</dbReference>
<dbReference type="Gene3D" id="1.20.120.10">
    <property type="entry name" value="Cytochrome c/b562"/>
    <property type="match status" value="1"/>
</dbReference>
<organism evidence="9 10">
    <name type="scientific">Aliiroseovarius crassostreae</name>
    <dbReference type="NCBI Taxonomy" id="154981"/>
    <lineage>
        <taxon>Bacteria</taxon>
        <taxon>Pseudomonadati</taxon>
        <taxon>Pseudomonadota</taxon>
        <taxon>Alphaproteobacteria</taxon>
        <taxon>Rhodobacterales</taxon>
        <taxon>Paracoccaceae</taxon>
        <taxon>Aliiroseovarius</taxon>
    </lineage>
</organism>
<dbReference type="AlphaFoldDB" id="A0A0P7JU84"/>
<evidence type="ECO:0000256" key="3">
    <source>
        <dbReference type="ARBA" id="ARBA00022723"/>
    </source>
</evidence>
<keyword evidence="10" id="KW-1185">Reference proteome</keyword>
<dbReference type="PIRSF" id="PIRSF000027">
    <property type="entry name" value="Cytc_c_prime"/>
    <property type="match status" value="1"/>
</dbReference>
<dbReference type="Pfam" id="PF01322">
    <property type="entry name" value="Cytochrom_C_2"/>
    <property type="match status" value="1"/>
</dbReference>
<keyword evidence="2 7" id="KW-0349">Heme</keyword>
<dbReference type="PROSITE" id="PS51009">
    <property type="entry name" value="CYTCII"/>
    <property type="match status" value="1"/>
</dbReference>
<reference evidence="9 10" key="1">
    <citation type="submission" date="2015-09" db="EMBL/GenBank/DDBJ databases">
        <title>Draft genome sequence of Aliiroseovarius crassostreae CV919-312TSm, the causative agent of Roseovarius Oyster Disease (formerly Juvenile Oyster Disease).</title>
        <authorList>
            <person name="Kessner L."/>
            <person name="Spinard E."/>
            <person name="Nelson D."/>
        </authorList>
    </citation>
    <scope>NUCLEOTIDE SEQUENCE [LARGE SCALE GENOMIC DNA]</scope>
    <source>
        <strain evidence="9 10">CV919-312</strain>
    </source>
</reference>